<sequence>MKQKFFRIPVANPEGIEADLNAFCDQHRVSNVDKQFVADAANSFWAVCVTWSDNEGSLAGSSFKRTTNPKTGKIDYKEVLNDDDFIVFSRLRELRKNIAERDGIAAYNVFTNEQLAAIVQRRISSKTALMEVDGIGQTRADKYGDAFLECLQTLVVPNPANETHPDHP</sequence>
<dbReference type="AlphaFoldDB" id="A0A1Y1QME7"/>
<protein>
    <recommendedName>
        <fullName evidence="1">HRDC domain-containing protein</fullName>
    </recommendedName>
</protein>
<reference evidence="2 3" key="1">
    <citation type="submission" date="2017-01" db="EMBL/GenBank/DDBJ databases">
        <title>Novel large sulfur bacteria in the metagenomes of groundwater-fed chemosynthetic microbial mats in the Lake Huron basin.</title>
        <authorList>
            <person name="Sharrar A.M."/>
            <person name="Flood B.E."/>
            <person name="Bailey J.V."/>
            <person name="Jones D.S."/>
            <person name="Biddanda B."/>
            <person name="Ruberg S.A."/>
            <person name="Marcus D.N."/>
            <person name="Dick G.J."/>
        </authorList>
    </citation>
    <scope>NUCLEOTIDE SEQUENCE [LARGE SCALE GENOMIC DNA]</scope>
    <source>
        <strain evidence="2">A8</strain>
    </source>
</reference>
<dbReference type="SUPFAM" id="SSF47819">
    <property type="entry name" value="HRDC-like"/>
    <property type="match status" value="1"/>
</dbReference>
<dbReference type="GO" id="GO:0003676">
    <property type="term" value="F:nucleic acid binding"/>
    <property type="evidence" value="ECO:0007669"/>
    <property type="project" value="InterPro"/>
</dbReference>
<dbReference type="InterPro" id="IPR044876">
    <property type="entry name" value="HRDC_dom_sf"/>
</dbReference>
<dbReference type="PROSITE" id="PS50967">
    <property type="entry name" value="HRDC"/>
    <property type="match status" value="1"/>
</dbReference>
<organism evidence="2 3">
    <name type="scientific">Thiothrix lacustris</name>
    <dbReference type="NCBI Taxonomy" id="525917"/>
    <lineage>
        <taxon>Bacteria</taxon>
        <taxon>Pseudomonadati</taxon>
        <taxon>Pseudomonadota</taxon>
        <taxon>Gammaproteobacteria</taxon>
        <taxon>Thiotrichales</taxon>
        <taxon>Thiotrichaceae</taxon>
        <taxon>Thiothrix</taxon>
    </lineage>
</organism>
<dbReference type="SMART" id="SM00341">
    <property type="entry name" value="HRDC"/>
    <property type="match status" value="1"/>
</dbReference>
<name>A0A1Y1QME7_9GAMM</name>
<evidence type="ECO:0000259" key="1">
    <source>
        <dbReference type="PROSITE" id="PS50967"/>
    </source>
</evidence>
<evidence type="ECO:0000313" key="2">
    <source>
        <dbReference type="EMBL" id="OQX09234.1"/>
    </source>
</evidence>
<proteinExistence type="predicted"/>
<dbReference type="InterPro" id="IPR010997">
    <property type="entry name" value="HRDC-like_sf"/>
</dbReference>
<gene>
    <name evidence="2" type="ORF">BWK73_23320</name>
</gene>
<dbReference type="GO" id="GO:0000166">
    <property type="term" value="F:nucleotide binding"/>
    <property type="evidence" value="ECO:0007669"/>
    <property type="project" value="InterPro"/>
</dbReference>
<dbReference type="Pfam" id="PF00570">
    <property type="entry name" value="HRDC"/>
    <property type="match status" value="1"/>
</dbReference>
<dbReference type="InterPro" id="IPR002121">
    <property type="entry name" value="HRDC_dom"/>
</dbReference>
<comment type="caution">
    <text evidence="2">The sequence shown here is derived from an EMBL/GenBank/DDBJ whole genome shotgun (WGS) entry which is preliminary data.</text>
</comment>
<accession>A0A1Y1QME7</accession>
<dbReference type="Gene3D" id="1.10.150.80">
    <property type="entry name" value="HRDC domain"/>
    <property type="match status" value="1"/>
</dbReference>
<dbReference type="Proteomes" id="UP000192491">
    <property type="component" value="Unassembled WGS sequence"/>
</dbReference>
<evidence type="ECO:0000313" key="3">
    <source>
        <dbReference type="Proteomes" id="UP000192491"/>
    </source>
</evidence>
<feature type="domain" description="HRDC" evidence="1">
    <location>
        <begin position="81"/>
        <end position="161"/>
    </location>
</feature>
<dbReference type="EMBL" id="MTEJ01000149">
    <property type="protein sequence ID" value="OQX09234.1"/>
    <property type="molecule type" value="Genomic_DNA"/>
</dbReference>